<keyword evidence="1 3" id="KW-0456">Lyase</keyword>
<feature type="region of interest" description="Disordered" evidence="5">
    <location>
        <begin position="212"/>
        <end position="239"/>
    </location>
</feature>
<evidence type="ECO:0000313" key="8">
    <source>
        <dbReference type="Proteomes" id="UP000196138"/>
    </source>
</evidence>
<feature type="region of interest" description="Disordered" evidence="5">
    <location>
        <begin position="51"/>
        <end position="70"/>
    </location>
</feature>
<dbReference type="PANTHER" id="PTHR34183">
    <property type="entry name" value="ENDOLYTIC PEPTIDOGLYCAN TRANSGLYCOSYLASE RLPA"/>
    <property type="match status" value="1"/>
</dbReference>
<feature type="signal peptide" evidence="3">
    <location>
        <begin position="1"/>
        <end position="34"/>
    </location>
</feature>
<dbReference type="InterPro" id="IPR012997">
    <property type="entry name" value="RplA"/>
</dbReference>
<dbReference type="Proteomes" id="UP000196138">
    <property type="component" value="Chromosome"/>
</dbReference>
<name>A0A1Y0ETH3_9BURK</name>
<dbReference type="EMBL" id="CP021455">
    <property type="protein sequence ID" value="ARU06964.1"/>
    <property type="molecule type" value="Genomic_DNA"/>
</dbReference>
<evidence type="ECO:0000259" key="6">
    <source>
        <dbReference type="Pfam" id="PF03330"/>
    </source>
</evidence>
<evidence type="ECO:0000256" key="5">
    <source>
        <dbReference type="SAM" id="MobiDB-lite"/>
    </source>
</evidence>
<sequence length="404" mass="40428" precursor="true">MTAQPRRSFQRFLRSTLPAVLAGTLTIGGAAALAAPAKSKKVQPVSAGKSIGTTSAAAKKQRVSKGRTTAKGGAVLQTGSASWYGPGFHGRKTASGEAFDMYELTAAHKTLPLGTRVMVRNPANGKEVVVRINDRGPYAHGRILDLSKAAASQLGLISRGHGDVVLQALGDDDGSGASGLTSRLASADVDDAQASPSRSQRAQVLAQTRFGDSTQALGSPLPSDEPLPSWPTQDARTGLPIMTPPLGLAAAGGPRTGLNNPSWLNASEAAPQLAWVPEADAVQTLASGEASAMPLPGVLPQVSAQADAVAAADARPALPRGRAVPESLMVRVRHVPSAIAAGDVALSGDPSLRLTAPLTPAGGTAGDAANASAGALSGPGVSPPASLLPANAAATATMAGVPAP</sequence>
<feature type="chain" id="PRO_5013416954" description="Endolytic peptidoglycan transglycosylase RlpA" evidence="3">
    <location>
        <begin position="35"/>
        <end position="404"/>
    </location>
</feature>
<dbReference type="Gene3D" id="2.40.40.10">
    <property type="entry name" value="RlpA-like domain"/>
    <property type="match status" value="1"/>
</dbReference>
<feature type="domain" description="RlpA-like protein double-psi beta-barrel" evidence="6">
    <location>
        <begin position="77"/>
        <end position="164"/>
    </location>
</feature>
<dbReference type="InterPro" id="IPR034718">
    <property type="entry name" value="RlpA"/>
</dbReference>
<proteinExistence type="inferred from homology"/>
<dbReference type="KEGG" id="cser:CCO03_18000"/>
<gene>
    <name evidence="3" type="primary">rlpA</name>
    <name evidence="7" type="ORF">CCO03_18000</name>
</gene>
<accession>A0A1Y0ETH3</accession>
<keyword evidence="8" id="KW-1185">Reference proteome</keyword>
<dbReference type="PANTHER" id="PTHR34183:SF1">
    <property type="entry name" value="ENDOLYTIC PEPTIDOGLYCAN TRANSGLYCOSYLASE RLPA"/>
    <property type="match status" value="1"/>
</dbReference>
<dbReference type="EC" id="4.2.2.-" evidence="3"/>
<evidence type="ECO:0000256" key="2">
    <source>
        <dbReference type="ARBA" id="ARBA00023316"/>
    </source>
</evidence>
<dbReference type="Pfam" id="PF03330">
    <property type="entry name" value="DPBB_1"/>
    <property type="match status" value="1"/>
</dbReference>
<evidence type="ECO:0000256" key="1">
    <source>
        <dbReference type="ARBA" id="ARBA00023239"/>
    </source>
</evidence>
<dbReference type="HAMAP" id="MF_02071">
    <property type="entry name" value="RlpA"/>
    <property type="match status" value="1"/>
</dbReference>
<keyword evidence="3" id="KW-0732">Signal</keyword>
<protein>
    <recommendedName>
        <fullName evidence="3">Endolytic peptidoglycan transglycosylase RlpA</fullName>
        <ecNumber evidence="3">4.2.2.-</ecNumber>
    </recommendedName>
</protein>
<evidence type="ECO:0000256" key="3">
    <source>
        <dbReference type="HAMAP-Rule" id="MF_02071"/>
    </source>
</evidence>
<dbReference type="AlphaFoldDB" id="A0A1Y0ETH3"/>
<comment type="similarity">
    <text evidence="3 4">Belongs to the RlpA family.</text>
</comment>
<evidence type="ECO:0000256" key="4">
    <source>
        <dbReference type="RuleBase" id="RU003495"/>
    </source>
</evidence>
<keyword evidence="2 3" id="KW-0961">Cell wall biogenesis/degradation</keyword>
<dbReference type="NCBIfam" id="TIGR00413">
    <property type="entry name" value="rlpA"/>
    <property type="match status" value="1"/>
</dbReference>
<dbReference type="GO" id="GO:0000270">
    <property type="term" value="P:peptidoglycan metabolic process"/>
    <property type="evidence" value="ECO:0007669"/>
    <property type="project" value="UniProtKB-UniRule"/>
</dbReference>
<dbReference type="InterPro" id="IPR009009">
    <property type="entry name" value="RlpA-like_DPBB"/>
</dbReference>
<dbReference type="GO" id="GO:0008932">
    <property type="term" value="F:lytic endotransglycosylase activity"/>
    <property type="evidence" value="ECO:0007669"/>
    <property type="project" value="UniProtKB-UniRule"/>
</dbReference>
<comment type="function">
    <text evidence="3">Lytic transglycosylase with a strong preference for naked glycan strands that lack stem peptides.</text>
</comment>
<dbReference type="OrthoDB" id="9779128at2"/>
<dbReference type="InterPro" id="IPR036908">
    <property type="entry name" value="RlpA-like_sf"/>
</dbReference>
<organism evidence="7 8">
    <name type="scientific">Comamonas serinivorans</name>
    <dbReference type="NCBI Taxonomy" id="1082851"/>
    <lineage>
        <taxon>Bacteria</taxon>
        <taxon>Pseudomonadati</taxon>
        <taxon>Pseudomonadota</taxon>
        <taxon>Betaproteobacteria</taxon>
        <taxon>Burkholderiales</taxon>
        <taxon>Comamonadaceae</taxon>
        <taxon>Comamonas</taxon>
    </lineage>
</organism>
<dbReference type="CDD" id="cd22268">
    <property type="entry name" value="DPBB_RlpA-like"/>
    <property type="match status" value="1"/>
</dbReference>
<dbReference type="SUPFAM" id="SSF50685">
    <property type="entry name" value="Barwin-like endoglucanases"/>
    <property type="match status" value="1"/>
</dbReference>
<reference evidence="7 8" key="1">
    <citation type="submission" date="2017-05" db="EMBL/GenBank/DDBJ databases">
        <authorList>
            <person name="Song R."/>
            <person name="Chenine A.L."/>
            <person name="Ruprecht R.M."/>
        </authorList>
    </citation>
    <scope>NUCLEOTIDE SEQUENCE [LARGE SCALE GENOMIC DNA]</scope>
    <source>
        <strain evidence="7 8">DSM 26136</strain>
    </source>
</reference>
<dbReference type="GO" id="GO:0071555">
    <property type="term" value="P:cell wall organization"/>
    <property type="evidence" value="ECO:0007669"/>
    <property type="project" value="UniProtKB-KW"/>
</dbReference>
<evidence type="ECO:0000313" key="7">
    <source>
        <dbReference type="EMBL" id="ARU06964.1"/>
    </source>
</evidence>